<gene>
    <name evidence="1" type="ORF">EV688_1043</name>
</gene>
<dbReference type="EMBL" id="SLWX01000004">
    <property type="protein sequence ID" value="TCO76549.1"/>
    <property type="molecule type" value="Genomic_DNA"/>
</dbReference>
<accession>A0A4R2KYQ2</accession>
<proteinExistence type="predicted"/>
<reference evidence="1 2" key="1">
    <citation type="submission" date="2019-03" db="EMBL/GenBank/DDBJ databases">
        <title>Genomic Encyclopedia of Type Strains, Phase IV (KMG-IV): sequencing the most valuable type-strain genomes for metagenomic binning, comparative biology and taxonomic classification.</title>
        <authorList>
            <person name="Goeker M."/>
        </authorList>
    </citation>
    <scope>NUCLEOTIDE SEQUENCE [LARGE SCALE GENOMIC DNA]</scope>
    <source>
        <strain evidence="1 2">DSM 23344</strain>
    </source>
</reference>
<keyword evidence="2" id="KW-1185">Reference proteome</keyword>
<comment type="caution">
    <text evidence="1">The sequence shown here is derived from an EMBL/GenBank/DDBJ whole genome shotgun (WGS) entry which is preliminary data.</text>
</comment>
<name>A0A4R2KYQ2_9GAMM</name>
<dbReference type="AlphaFoldDB" id="A0A4R2KYQ2"/>
<protein>
    <submittedName>
        <fullName evidence="1">Uncharacterized protein</fullName>
    </submittedName>
</protein>
<evidence type="ECO:0000313" key="2">
    <source>
        <dbReference type="Proteomes" id="UP000294980"/>
    </source>
</evidence>
<sequence length="50" mass="5439">MKTVGKAQDPSIVDWLQELLSGARSVCLSVISGKDEWGVTLVDLHQFSGH</sequence>
<evidence type="ECO:0000313" key="1">
    <source>
        <dbReference type="EMBL" id="TCO76549.1"/>
    </source>
</evidence>
<organism evidence="1 2">
    <name type="scientific">Chromatocurvus halotolerans</name>
    <dbReference type="NCBI Taxonomy" id="1132028"/>
    <lineage>
        <taxon>Bacteria</taxon>
        <taxon>Pseudomonadati</taxon>
        <taxon>Pseudomonadota</taxon>
        <taxon>Gammaproteobacteria</taxon>
        <taxon>Cellvibrionales</taxon>
        <taxon>Halieaceae</taxon>
        <taxon>Chromatocurvus</taxon>
    </lineage>
</organism>
<dbReference type="Proteomes" id="UP000294980">
    <property type="component" value="Unassembled WGS sequence"/>
</dbReference>